<dbReference type="InterPro" id="IPR045057">
    <property type="entry name" value="Gcn5-rel_NAT"/>
</dbReference>
<feature type="domain" description="N-acetyltransferase" evidence="1">
    <location>
        <begin position="1"/>
        <end position="95"/>
    </location>
</feature>
<dbReference type="Proteomes" id="UP000325105">
    <property type="component" value="Unassembled WGS sequence"/>
</dbReference>
<dbReference type="SUPFAM" id="SSF55729">
    <property type="entry name" value="Acyl-CoA N-acyltransferases (Nat)"/>
    <property type="match status" value="1"/>
</dbReference>
<evidence type="ECO:0000313" key="2">
    <source>
        <dbReference type="EMBL" id="TYP97748.1"/>
    </source>
</evidence>
<name>A0A5S5DQU6_9SPHI</name>
<dbReference type="RefSeq" id="WP_148907396.1">
    <property type="nucleotide sequence ID" value="NZ_VNHX01000002.1"/>
</dbReference>
<gene>
    <name evidence="2" type="ORF">BC792_102170</name>
</gene>
<reference evidence="2 3" key="1">
    <citation type="submission" date="2019-07" db="EMBL/GenBank/DDBJ databases">
        <title>Genomic Encyclopedia of Archaeal and Bacterial Type Strains, Phase II (KMG-II): from individual species to whole genera.</title>
        <authorList>
            <person name="Goeker M."/>
        </authorList>
    </citation>
    <scope>NUCLEOTIDE SEQUENCE [LARGE SCALE GENOMIC DNA]</scope>
    <source>
        <strain evidence="2 3">DSM 18850</strain>
    </source>
</reference>
<dbReference type="OrthoDB" id="1120671at2"/>
<evidence type="ECO:0000313" key="3">
    <source>
        <dbReference type="Proteomes" id="UP000325105"/>
    </source>
</evidence>
<accession>A0A5S5DQU6</accession>
<proteinExistence type="predicted"/>
<dbReference type="PANTHER" id="PTHR31435">
    <property type="entry name" value="PROTEIN NATD1"/>
    <property type="match status" value="1"/>
</dbReference>
<dbReference type="InterPro" id="IPR016181">
    <property type="entry name" value="Acyl_CoA_acyltransferase"/>
</dbReference>
<dbReference type="PROSITE" id="PS51729">
    <property type="entry name" value="GNAT_YJDJ"/>
    <property type="match status" value="1"/>
</dbReference>
<dbReference type="PANTHER" id="PTHR31435:SF10">
    <property type="entry name" value="BSR4717 PROTEIN"/>
    <property type="match status" value="1"/>
</dbReference>
<dbReference type="AlphaFoldDB" id="A0A5S5DQU6"/>
<evidence type="ECO:0000259" key="1">
    <source>
        <dbReference type="PROSITE" id="PS51729"/>
    </source>
</evidence>
<dbReference type="Pfam" id="PF14542">
    <property type="entry name" value="Acetyltransf_CG"/>
    <property type="match status" value="1"/>
</dbReference>
<comment type="caution">
    <text evidence="2">The sequence shown here is derived from an EMBL/GenBank/DDBJ whole genome shotgun (WGS) entry which is preliminary data.</text>
</comment>
<dbReference type="Gene3D" id="3.40.630.30">
    <property type="match status" value="1"/>
</dbReference>
<sequence>MEKFELNVDGQGRGELALLVDGIKAGKMDVFIRGSVLTVYHTEVDQMHEGKGYAKQLLGELVRQARARELKIKPLCPYVHAQFTRHPDLYNDIWLKEQ</sequence>
<dbReference type="EMBL" id="VNHX01000002">
    <property type="protein sequence ID" value="TYP97748.1"/>
    <property type="molecule type" value="Genomic_DNA"/>
</dbReference>
<keyword evidence="3" id="KW-1185">Reference proteome</keyword>
<protein>
    <recommendedName>
        <fullName evidence="1">N-acetyltransferase domain-containing protein</fullName>
    </recommendedName>
</protein>
<organism evidence="2 3">
    <name type="scientific">Sphingobacterium allocomposti</name>
    <dbReference type="NCBI Taxonomy" id="415956"/>
    <lineage>
        <taxon>Bacteria</taxon>
        <taxon>Pseudomonadati</taxon>
        <taxon>Bacteroidota</taxon>
        <taxon>Sphingobacteriia</taxon>
        <taxon>Sphingobacteriales</taxon>
        <taxon>Sphingobacteriaceae</taxon>
        <taxon>Sphingobacterium</taxon>
    </lineage>
</organism>
<dbReference type="InterPro" id="IPR031165">
    <property type="entry name" value="GNAT_YJDJ"/>
</dbReference>